<proteinExistence type="predicted"/>
<evidence type="ECO:0000313" key="3">
    <source>
        <dbReference type="Proteomes" id="UP000253752"/>
    </source>
</evidence>
<reference evidence="1 4" key="2">
    <citation type="submission" date="2019-11" db="EMBL/GenBank/DDBJ databases">
        <title>Whole genome shotgun sequencing (WGS) data from Adlercreutzia equolifaciens ResAG-91, Eggerthella lenta MRI-F36, MRI-F37, MRI-F40, ResAG-49, ResAG-88, ResAG-121, ResAG-145, and Gordonibacter sp. ResAG-5, ResAG-26, ResAG-43, ResAG-50, ResAG-59.</title>
        <authorList>
            <person name="Stoll D.A."/>
            <person name="Danylec N."/>
            <person name="Franz C.M.A.P."/>
            <person name="Huch M."/>
        </authorList>
    </citation>
    <scope>NUCLEOTIDE SEQUENCE [LARGE SCALE GENOMIC DNA]</scope>
    <source>
        <strain evidence="1 4">ResAG-88</strain>
    </source>
</reference>
<dbReference type="Proteomes" id="UP000253752">
    <property type="component" value="Unassembled WGS sequence"/>
</dbReference>
<accession>A0A369NST8</accession>
<protein>
    <submittedName>
        <fullName evidence="2">Uncharacterized protein</fullName>
    </submittedName>
</protein>
<dbReference type="AlphaFoldDB" id="A0A369NST8"/>
<dbReference type="RefSeq" id="WP_035577784.1">
    <property type="nucleotide sequence ID" value="NZ_AP025575.1"/>
</dbReference>
<name>A0A369NST8_EGGLN</name>
<organism evidence="2 3">
    <name type="scientific">Eggerthella lenta</name>
    <name type="common">Eubacterium lentum</name>
    <dbReference type="NCBI Taxonomy" id="84112"/>
    <lineage>
        <taxon>Bacteria</taxon>
        <taxon>Bacillati</taxon>
        <taxon>Actinomycetota</taxon>
        <taxon>Coriobacteriia</taxon>
        <taxon>Eggerthellales</taxon>
        <taxon>Eggerthellaceae</taxon>
        <taxon>Eggerthella</taxon>
    </lineage>
</organism>
<evidence type="ECO:0000313" key="2">
    <source>
        <dbReference type="EMBL" id="RDB80169.1"/>
    </source>
</evidence>
<comment type="caution">
    <text evidence="2">The sequence shown here is derived from an EMBL/GenBank/DDBJ whole genome shotgun (WGS) entry which is preliminary data.</text>
</comment>
<dbReference type="Proteomes" id="UP000436429">
    <property type="component" value="Unassembled WGS sequence"/>
</dbReference>
<dbReference type="EMBL" id="PPTX01000007">
    <property type="protein sequence ID" value="RDB80169.1"/>
    <property type="molecule type" value="Genomic_DNA"/>
</dbReference>
<gene>
    <name evidence="2" type="ORF">C1872_05885</name>
    <name evidence="1" type="ORF">GO726_05285</name>
</gene>
<reference evidence="2 3" key="1">
    <citation type="journal article" date="2018" name="Elife">
        <title>Discovery and characterization of a prevalent human gut bacterial enzyme sufficient for the inactivation of a family of plant toxins.</title>
        <authorList>
            <person name="Koppel N."/>
            <person name="Bisanz J.E."/>
            <person name="Pandelia M.E."/>
            <person name="Turnbaugh P.J."/>
            <person name="Balskus E.P."/>
        </authorList>
    </citation>
    <scope>NUCLEOTIDE SEQUENCE [LARGE SCALE GENOMIC DNA]</scope>
    <source>
        <strain evidence="2 3">MR1 #12</strain>
    </source>
</reference>
<dbReference type="GeneID" id="69511813"/>
<sequence length="92" mass="11348">MTEQLANLHRLFESFPLRPIHTSPLIHKANDYYHWSYEDRRYLFNRMFAFIRHCPISYRTFIVEKRLWEDNYQLTGRLARDLHAFRGKRFAG</sequence>
<evidence type="ECO:0000313" key="4">
    <source>
        <dbReference type="Proteomes" id="UP000436429"/>
    </source>
</evidence>
<evidence type="ECO:0000313" key="1">
    <source>
        <dbReference type="EMBL" id="MVN32581.1"/>
    </source>
</evidence>
<dbReference type="EMBL" id="WPOM01000007">
    <property type="protein sequence ID" value="MVN32581.1"/>
    <property type="molecule type" value="Genomic_DNA"/>
</dbReference>